<comment type="caution">
    <text evidence="11">The sequence shown here is derived from an EMBL/GenBank/DDBJ whole genome shotgun (WGS) entry which is preliminary data.</text>
</comment>
<dbReference type="GO" id="GO:0016020">
    <property type="term" value="C:membrane"/>
    <property type="evidence" value="ECO:0007669"/>
    <property type="project" value="UniProtKB-SubCell"/>
</dbReference>
<dbReference type="Pfam" id="PF00005">
    <property type="entry name" value="ABC_tran"/>
    <property type="match status" value="1"/>
</dbReference>
<feature type="region of interest" description="Disordered" evidence="7">
    <location>
        <begin position="272"/>
        <end position="313"/>
    </location>
</feature>
<dbReference type="EMBL" id="JAZDUA010000100">
    <property type="protein sequence ID" value="KAK7868109.1"/>
    <property type="molecule type" value="Genomic_DNA"/>
</dbReference>
<evidence type="ECO:0000256" key="7">
    <source>
        <dbReference type="SAM" id="MobiDB-lite"/>
    </source>
</evidence>
<organism evidence="11 12">
    <name type="scientific">Gryllus longicercus</name>
    <dbReference type="NCBI Taxonomy" id="2509291"/>
    <lineage>
        <taxon>Eukaryota</taxon>
        <taxon>Metazoa</taxon>
        <taxon>Ecdysozoa</taxon>
        <taxon>Arthropoda</taxon>
        <taxon>Hexapoda</taxon>
        <taxon>Insecta</taxon>
        <taxon>Pterygota</taxon>
        <taxon>Neoptera</taxon>
        <taxon>Polyneoptera</taxon>
        <taxon>Orthoptera</taxon>
        <taxon>Ensifera</taxon>
        <taxon>Gryllidea</taxon>
        <taxon>Grylloidea</taxon>
        <taxon>Gryllidae</taxon>
        <taxon>Gryllinae</taxon>
        <taxon>Gryllus</taxon>
    </lineage>
</organism>
<dbReference type="SMART" id="SM00382">
    <property type="entry name" value="AAA"/>
    <property type="match status" value="1"/>
</dbReference>
<evidence type="ECO:0000313" key="12">
    <source>
        <dbReference type="Proteomes" id="UP001378592"/>
    </source>
</evidence>
<keyword evidence="3" id="KW-0547">Nucleotide-binding</keyword>
<keyword evidence="6 8" id="KW-0472">Membrane</keyword>
<evidence type="ECO:0000256" key="5">
    <source>
        <dbReference type="ARBA" id="ARBA00022989"/>
    </source>
</evidence>
<evidence type="ECO:0000313" key="11">
    <source>
        <dbReference type="EMBL" id="KAK7868109.1"/>
    </source>
</evidence>
<keyword evidence="4" id="KW-0067">ATP-binding</keyword>
<dbReference type="InterPro" id="IPR017871">
    <property type="entry name" value="ABC_transporter-like_CS"/>
</dbReference>
<keyword evidence="5 8" id="KW-1133">Transmembrane helix</keyword>
<evidence type="ECO:0000256" key="8">
    <source>
        <dbReference type="SAM" id="Phobius"/>
    </source>
</evidence>
<dbReference type="Gene3D" id="3.40.50.300">
    <property type="entry name" value="P-loop containing nucleotide triphosphate hydrolases"/>
    <property type="match status" value="1"/>
</dbReference>
<dbReference type="GO" id="GO:0140359">
    <property type="term" value="F:ABC-type transporter activity"/>
    <property type="evidence" value="ECO:0007669"/>
    <property type="project" value="InterPro"/>
</dbReference>
<dbReference type="PANTHER" id="PTHR43038:SF3">
    <property type="entry name" value="ABC TRANSPORTER G FAMILY MEMBER 20 ISOFORM X1"/>
    <property type="match status" value="1"/>
</dbReference>
<dbReference type="InterPro" id="IPR047817">
    <property type="entry name" value="ABC2_TM_bact-type"/>
</dbReference>
<dbReference type="GO" id="GO:0005524">
    <property type="term" value="F:ATP binding"/>
    <property type="evidence" value="ECO:0007669"/>
    <property type="project" value="UniProtKB-KW"/>
</dbReference>
<dbReference type="PANTHER" id="PTHR43038">
    <property type="entry name" value="ATP-BINDING CASSETTE, SUB-FAMILY H, MEMBER 1"/>
    <property type="match status" value="1"/>
</dbReference>
<feature type="transmembrane region" description="Helical" evidence="8">
    <location>
        <begin position="614"/>
        <end position="635"/>
    </location>
</feature>
<accession>A0AAN9ZA12</accession>
<name>A0AAN9ZA12_9ORTH</name>
<dbReference type="GO" id="GO:0016887">
    <property type="term" value="F:ATP hydrolysis activity"/>
    <property type="evidence" value="ECO:0007669"/>
    <property type="project" value="InterPro"/>
</dbReference>
<dbReference type="InterPro" id="IPR003439">
    <property type="entry name" value="ABC_transporter-like_ATP-bd"/>
</dbReference>
<keyword evidence="12" id="KW-1185">Reference proteome</keyword>
<feature type="compositionally biased region" description="Low complexity" evidence="7">
    <location>
        <begin position="298"/>
        <end position="313"/>
    </location>
</feature>
<dbReference type="SUPFAM" id="SSF52540">
    <property type="entry name" value="P-loop containing nucleoside triphosphate hydrolases"/>
    <property type="match status" value="1"/>
</dbReference>
<evidence type="ECO:0000256" key="2">
    <source>
        <dbReference type="ARBA" id="ARBA00022692"/>
    </source>
</evidence>
<dbReference type="InterPro" id="IPR027417">
    <property type="entry name" value="P-loop_NTPase"/>
</dbReference>
<dbReference type="PROSITE" id="PS50893">
    <property type="entry name" value="ABC_TRANSPORTER_2"/>
    <property type="match status" value="1"/>
</dbReference>
<keyword evidence="2 8" id="KW-0812">Transmembrane</keyword>
<gene>
    <name evidence="11" type="ORF">R5R35_005552</name>
</gene>
<feature type="transmembrane region" description="Helical" evidence="8">
    <location>
        <begin position="539"/>
        <end position="558"/>
    </location>
</feature>
<dbReference type="InterPro" id="IPR003593">
    <property type="entry name" value="AAA+_ATPase"/>
</dbReference>
<evidence type="ECO:0000259" key="10">
    <source>
        <dbReference type="PROSITE" id="PS51012"/>
    </source>
</evidence>
<dbReference type="InterPro" id="IPR013525">
    <property type="entry name" value="ABC2_TM"/>
</dbReference>
<dbReference type="AlphaFoldDB" id="A0AAN9ZA12"/>
<feature type="transmembrane region" description="Helical" evidence="8">
    <location>
        <begin position="647"/>
        <end position="666"/>
    </location>
</feature>
<comment type="subcellular location">
    <subcellularLocation>
        <location evidence="1">Membrane</location>
        <topology evidence="1">Multi-pass membrane protein</topology>
    </subcellularLocation>
</comment>
<reference evidence="11 12" key="1">
    <citation type="submission" date="2024-03" db="EMBL/GenBank/DDBJ databases">
        <title>The genome assembly and annotation of the cricket Gryllus longicercus Weissman &amp; Gray.</title>
        <authorList>
            <person name="Szrajer S."/>
            <person name="Gray D."/>
            <person name="Ylla G."/>
        </authorList>
    </citation>
    <scope>NUCLEOTIDE SEQUENCE [LARGE SCALE GENOMIC DNA]</scope>
    <source>
        <strain evidence="11">DAG 2021-001</strain>
        <tissue evidence="11">Whole body minus gut</tissue>
    </source>
</reference>
<feature type="transmembrane region" description="Helical" evidence="8">
    <location>
        <begin position="704"/>
        <end position="726"/>
    </location>
</feature>
<feature type="domain" description="ABC transporter" evidence="9">
    <location>
        <begin position="38"/>
        <end position="262"/>
    </location>
</feature>
<dbReference type="Proteomes" id="UP001378592">
    <property type="component" value="Unassembled WGS sequence"/>
</dbReference>
<dbReference type="CDD" id="cd03230">
    <property type="entry name" value="ABC_DR_subfamily_A"/>
    <property type="match status" value="1"/>
</dbReference>
<evidence type="ECO:0000256" key="1">
    <source>
        <dbReference type="ARBA" id="ARBA00004141"/>
    </source>
</evidence>
<sequence>MASAAAEQTTSGAPAPLASMASLASLASASERLRPAAVEVRGAYKNYGDTVVLAGIDMTVPRGTIYGLLGASGCGKTTLLSCIAGRRHLDAGSARVFGEEPAPGPRLGFMPQELALYVEFSIAETLYYFGTLVGMRPGAIEERTDRLLELLHLPCADTRVAKLSGGQQRRVSFAAALLHDPELLVLDEPTVGVDPVLRHSIWDYLVEITKTGDKSVIITTHYIEESKQAHTVGLMRGGRLLAEDAPDRLTARFACGSLERVFLLLSSRQLASAPPPPSDEQHARALAPPPPAPDDCPDAPAQSSTPAAATAASPASARRRTCACPEWSSYRLRALLWKNFLWISRNIPVMLFIFAQPVLQIMFFCLAIGQDPTGLSIAVVNHELNSSYLCSEHIHHQCQLEYLSCRYLHHLNNSKSIVQENYSNISNAVSAVKSGHVWGAIYFTENYTESLLQRINFSDTSYFELNDWDNSEIKVWMDQSNQHIAQTIQYDLVLTYQAFLADVHMDCKWNLKLAEAPIKFETPVYGSIRPVFTDFACPGTILMIIYFLAVTLTAGVILTEKTEGLLDRALMTGLLVPEILVSHVVTQFAVICGQTSLVLLFSFAVFNIPHHGPMFAVIVLTLLQGLSGMCFGLLISSACDNIMMATYLGMGSFHPLVILSGVIWPIEGMHSILRYISYCLPLTYPTESLRCLLLRGWGVDSPTVYGGFLVSVAWITIYVITTLVILRFKKL</sequence>
<evidence type="ECO:0000256" key="3">
    <source>
        <dbReference type="ARBA" id="ARBA00022741"/>
    </source>
</evidence>
<proteinExistence type="predicted"/>
<evidence type="ECO:0000256" key="6">
    <source>
        <dbReference type="ARBA" id="ARBA00023136"/>
    </source>
</evidence>
<protein>
    <submittedName>
        <fullName evidence="11">Uncharacterized protein</fullName>
    </submittedName>
</protein>
<dbReference type="PROSITE" id="PS51012">
    <property type="entry name" value="ABC_TM2"/>
    <property type="match status" value="1"/>
</dbReference>
<feature type="domain" description="ABC transmembrane type-2" evidence="10">
    <location>
        <begin position="500"/>
        <end position="729"/>
    </location>
</feature>
<feature type="transmembrane region" description="Helical" evidence="8">
    <location>
        <begin position="579"/>
        <end position="608"/>
    </location>
</feature>
<dbReference type="PROSITE" id="PS00211">
    <property type="entry name" value="ABC_TRANSPORTER_1"/>
    <property type="match status" value="1"/>
</dbReference>
<evidence type="ECO:0000256" key="4">
    <source>
        <dbReference type="ARBA" id="ARBA00022840"/>
    </source>
</evidence>
<evidence type="ECO:0000259" key="9">
    <source>
        <dbReference type="PROSITE" id="PS50893"/>
    </source>
</evidence>
<dbReference type="Pfam" id="PF12698">
    <property type="entry name" value="ABC2_membrane_3"/>
    <property type="match status" value="1"/>
</dbReference>